<proteinExistence type="predicted"/>
<name>A0ABX2JNI9_9SPHN</name>
<evidence type="ECO:0000313" key="1">
    <source>
        <dbReference type="EMBL" id="NTS66029.1"/>
    </source>
</evidence>
<protein>
    <recommendedName>
        <fullName evidence="3">Secreted (Periplasmic)-like protein</fullName>
    </recommendedName>
</protein>
<dbReference type="Pfam" id="PF04390">
    <property type="entry name" value="LptE"/>
    <property type="match status" value="1"/>
</dbReference>
<evidence type="ECO:0008006" key="3">
    <source>
        <dbReference type="Google" id="ProtNLM"/>
    </source>
</evidence>
<evidence type="ECO:0000313" key="2">
    <source>
        <dbReference type="Proteomes" id="UP000621447"/>
    </source>
</evidence>
<dbReference type="Proteomes" id="UP000621447">
    <property type="component" value="Unassembled WGS sequence"/>
</dbReference>
<dbReference type="Gene3D" id="3.30.160.150">
    <property type="entry name" value="Lipoprotein like domain"/>
    <property type="match status" value="1"/>
</dbReference>
<keyword evidence="2" id="KW-1185">Reference proteome</keyword>
<dbReference type="EMBL" id="JABULH010000005">
    <property type="protein sequence ID" value="NTS66029.1"/>
    <property type="molecule type" value="Genomic_DNA"/>
</dbReference>
<dbReference type="PROSITE" id="PS51257">
    <property type="entry name" value="PROKAR_LIPOPROTEIN"/>
    <property type="match status" value="1"/>
</dbReference>
<accession>A0ABX2JNI9</accession>
<reference evidence="1 2" key="1">
    <citation type="submission" date="2020-06" db="EMBL/GenBank/DDBJ databases">
        <title>Sphingomonas hominis sp. nov., a member of the Sphingomonas, isolated from the hair of a 22-year-old girl.</title>
        <authorList>
            <person name="Zhang D.-F."/>
            <person name="Cui X.-W."/>
        </authorList>
    </citation>
    <scope>NUCLEOTIDE SEQUENCE [LARGE SCALE GENOMIC DNA]</scope>
    <source>
        <strain evidence="1 2">HHU CXW</strain>
    </source>
</reference>
<dbReference type="InterPro" id="IPR007485">
    <property type="entry name" value="LPS_assembly_LptE"/>
</dbReference>
<dbReference type="RefSeq" id="WP_174194644.1">
    <property type="nucleotide sequence ID" value="NZ_JABULH010000005.1"/>
</dbReference>
<organism evidence="1 2">
    <name type="scientific">Sphingomonas hominis</name>
    <dbReference type="NCBI Taxonomy" id="2741495"/>
    <lineage>
        <taxon>Bacteria</taxon>
        <taxon>Pseudomonadati</taxon>
        <taxon>Pseudomonadota</taxon>
        <taxon>Alphaproteobacteria</taxon>
        <taxon>Sphingomonadales</taxon>
        <taxon>Sphingomonadaceae</taxon>
        <taxon>Sphingomonas</taxon>
    </lineage>
</organism>
<sequence>MTRPFSLHLLPLAALLLAGCGLQPLYSGGSSGAVANAIGQVDIAPIEGKAGWLVTNALKDRLGAVLGGSASYRLVVRLDDQISGLGVRRDNSVTRERRTLRARYQLVDAAQGTVLLDQTAGSDVGIDVVQSDYAVIAAENTALERLSTVIADQIVARVALYARRRTQPAPQPAS</sequence>
<gene>
    <name evidence="1" type="ORF">HRV97_12755</name>
</gene>
<comment type="caution">
    <text evidence="1">The sequence shown here is derived from an EMBL/GenBank/DDBJ whole genome shotgun (WGS) entry which is preliminary data.</text>
</comment>